<keyword evidence="2 4" id="KW-0808">Transferase</keyword>
<name>A0A3B0T7S6_9ZZZZ</name>
<dbReference type="Pfam" id="PF00588">
    <property type="entry name" value="SpoU_methylase"/>
    <property type="match status" value="1"/>
</dbReference>
<evidence type="ECO:0000256" key="1">
    <source>
        <dbReference type="ARBA" id="ARBA00022603"/>
    </source>
</evidence>
<dbReference type="GO" id="GO:0005829">
    <property type="term" value="C:cytosol"/>
    <property type="evidence" value="ECO:0007669"/>
    <property type="project" value="TreeGrafter"/>
</dbReference>
<reference evidence="4" key="1">
    <citation type="submission" date="2018-06" db="EMBL/GenBank/DDBJ databases">
        <authorList>
            <person name="Zhirakovskaya E."/>
        </authorList>
    </citation>
    <scope>NUCLEOTIDE SEQUENCE</scope>
</reference>
<dbReference type="InterPro" id="IPR029064">
    <property type="entry name" value="Ribosomal_eL30-like_sf"/>
</dbReference>
<feature type="domain" description="RNA 2-O ribose methyltransferase substrate binding" evidence="3">
    <location>
        <begin position="16"/>
        <end position="89"/>
    </location>
</feature>
<dbReference type="InterPro" id="IPR013123">
    <property type="entry name" value="SpoU_subst-bd"/>
</dbReference>
<dbReference type="InterPro" id="IPR004441">
    <property type="entry name" value="rRNA_MeTrfase_TrmH"/>
</dbReference>
<evidence type="ECO:0000259" key="3">
    <source>
        <dbReference type="SMART" id="SM00967"/>
    </source>
</evidence>
<dbReference type="GO" id="GO:0032259">
    <property type="term" value="P:methylation"/>
    <property type="evidence" value="ECO:0007669"/>
    <property type="project" value="UniProtKB-KW"/>
</dbReference>
<accession>A0A3B0T7S6</accession>
<dbReference type="CDD" id="cd18103">
    <property type="entry name" value="SpoU-like_RlmB"/>
    <property type="match status" value="1"/>
</dbReference>
<dbReference type="GO" id="GO:0008173">
    <property type="term" value="F:RNA methyltransferase activity"/>
    <property type="evidence" value="ECO:0007669"/>
    <property type="project" value="InterPro"/>
</dbReference>
<dbReference type="PANTHER" id="PTHR46429">
    <property type="entry name" value="23S RRNA (GUANOSINE-2'-O-)-METHYLTRANSFERASE RLMB"/>
    <property type="match status" value="1"/>
</dbReference>
<dbReference type="EMBL" id="UOEM01000075">
    <property type="protein sequence ID" value="VAW14475.1"/>
    <property type="molecule type" value="Genomic_DNA"/>
</dbReference>
<dbReference type="Pfam" id="PF08032">
    <property type="entry name" value="SpoU_sub_bind"/>
    <property type="match status" value="1"/>
</dbReference>
<dbReference type="Gene3D" id="3.40.1280.10">
    <property type="match status" value="1"/>
</dbReference>
<evidence type="ECO:0000256" key="2">
    <source>
        <dbReference type="ARBA" id="ARBA00022679"/>
    </source>
</evidence>
<proteinExistence type="predicted"/>
<dbReference type="InterPro" id="IPR001537">
    <property type="entry name" value="SpoU_MeTrfase"/>
</dbReference>
<dbReference type="InterPro" id="IPR029028">
    <property type="entry name" value="Alpha/beta_knot_MTases"/>
</dbReference>
<dbReference type="SMART" id="SM00967">
    <property type="entry name" value="SpoU_sub_bind"/>
    <property type="match status" value="1"/>
</dbReference>
<dbReference type="GO" id="GO:0003723">
    <property type="term" value="F:RNA binding"/>
    <property type="evidence" value="ECO:0007669"/>
    <property type="project" value="InterPro"/>
</dbReference>
<dbReference type="EC" id="2.1.1.185" evidence="4"/>
<gene>
    <name evidence="4" type="ORF">MNBD_ALPHA09-954</name>
</gene>
<dbReference type="SUPFAM" id="SSF55315">
    <property type="entry name" value="L30e-like"/>
    <property type="match status" value="1"/>
</dbReference>
<dbReference type="AlphaFoldDB" id="A0A3B0T7S6"/>
<dbReference type="PANTHER" id="PTHR46429:SF1">
    <property type="entry name" value="23S RRNA (GUANOSINE-2'-O-)-METHYLTRANSFERASE RLMB"/>
    <property type="match status" value="1"/>
</dbReference>
<dbReference type="GO" id="GO:0006396">
    <property type="term" value="P:RNA processing"/>
    <property type="evidence" value="ECO:0007669"/>
    <property type="project" value="InterPro"/>
</dbReference>
<protein>
    <submittedName>
        <fullName evidence="4">23S rRNA (Guanosine(2251)-2'-O)-methyltransferase</fullName>
        <ecNumber evidence="4">2.1.1.185</ecNumber>
    </submittedName>
</protein>
<dbReference type="SUPFAM" id="SSF75217">
    <property type="entry name" value="alpha/beta knot"/>
    <property type="match status" value="1"/>
</dbReference>
<organism evidence="4">
    <name type="scientific">hydrothermal vent metagenome</name>
    <dbReference type="NCBI Taxonomy" id="652676"/>
    <lineage>
        <taxon>unclassified sequences</taxon>
        <taxon>metagenomes</taxon>
        <taxon>ecological metagenomes</taxon>
    </lineage>
</organism>
<keyword evidence="1 4" id="KW-0489">Methyltransferase</keyword>
<dbReference type="Gene3D" id="3.30.1330.30">
    <property type="match status" value="1"/>
</dbReference>
<sequence length="258" mass="27007">MRKRTRSARSSDKNLSIYGQHAAAEALQNAARPILGVTATRNAANRLADQLAARGISPTLVDPGELDRLLGRDAVHQGVAVSVGPLPQVHLADLLARGGTLIVLDQVTDPRNVGAIVRLAAAFAVRGLIVTRRNRPSETGVLAKAASGGLEHVPICEVPNLARTLEQMRDAGFVVIGLDSDGDTALDHLEHDPRTAVVLGAEGTGLRRLTRVHCDHIARIDLPGPIRSVNVATATALALQTLHAAAKTAAAARNNAGD</sequence>
<evidence type="ECO:0000313" key="4">
    <source>
        <dbReference type="EMBL" id="VAW14475.1"/>
    </source>
</evidence>
<dbReference type="InterPro" id="IPR029026">
    <property type="entry name" value="tRNA_m1G_MTases_N"/>
</dbReference>